<dbReference type="FunFam" id="2.90.10.10:FF:000005">
    <property type="entry name" value="G-type lectin S-receptor-like serine/threonine-protein kinase"/>
    <property type="match status" value="1"/>
</dbReference>
<dbReference type="InterPro" id="IPR036426">
    <property type="entry name" value="Bulb-type_lectin_dom_sf"/>
</dbReference>
<dbReference type="GO" id="GO:0048544">
    <property type="term" value="P:recognition of pollen"/>
    <property type="evidence" value="ECO:0007669"/>
    <property type="project" value="InterPro"/>
</dbReference>
<dbReference type="SUPFAM" id="SSF56112">
    <property type="entry name" value="Protein kinase-like (PK-like)"/>
    <property type="match status" value="1"/>
</dbReference>
<reference evidence="13 14" key="1">
    <citation type="journal article" date="2019" name="Nat. Plants">
        <title>Stout camphor tree genome fills gaps in understanding of flowering plant genome evolution.</title>
        <authorList>
            <person name="Chaw S.M."/>
            <person name="Liu Y.C."/>
            <person name="Wu Y.W."/>
            <person name="Wang H.Y."/>
            <person name="Lin C.I."/>
            <person name="Wu C.S."/>
            <person name="Ke H.M."/>
            <person name="Chang L.Y."/>
            <person name="Hsu C.Y."/>
            <person name="Yang H.T."/>
            <person name="Sudianto E."/>
            <person name="Hsu M.H."/>
            <person name="Wu K.P."/>
            <person name="Wang L.N."/>
            <person name="Leebens-Mack J.H."/>
            <person name="Tsai I.J."/>
        </authorList>
    </citation>
    <scope>NUCLEOTIDE SEQUENCE [LARGE SCALE GENOMIC DNA]</scope>
    <source>
        <strain evidence="14">cv. Chaw 1501</strain>
        <tissue evidence="13">Young leaves</tissue>
    </source>
</reference>
<dbReference type="Pfam" id="PF08276">
    <property type="entry name" value="PAN_2"/>
    <property type="match status" value="1"/>
</dbReference>
<dbReference type="Gene3D" id="3.30.200.20">
    <property type="entry name" value="Phosphorylase Kinase, domain 1"/>
    <property type="match status" value="1"/>
</dbReference>
<evidence type="ECO:0000256" key="8">
    <source>
        <dbReference type="ARBA" id="ARBA00023157"/>
    </source>
</evidence>
<dbReference type="Pfam" id="PF13947">
    <property type="entry name" value="GUB_WAK_bind"/>
    <property type="match status" value="1"/>
</dbReference>
<dbReference type="Pfam" id="PF01453">
    <property type="entry name" value="B_lectin"/>
    <property type="match status" value="1"/>
</dbReference>
<evidence type="ECO:0000259" key="11">
    <source>
        <dbReference type="PROSITE" id="PS50927"/>
    </source>
</evidence>
<sequence>MSWSNPFILAFITTFFFVSSFEFLLSSATMDTMTPGQSLIHWQVLISAGNEFALGFFSPGESKEFYVAIWYNKLPTDPQTVVWVANRDEPIADSNGVFTLQDDGNLAVLDGTKKPSWNTSVSTNATRLVAVLLDSGNLVLRDGETTVWQSFDYPFDTFLPGMKIRVKPKTGSNRLLTSCKKDDNFRLGRLSFGVDGHMQNQLFIWYNLTKTNWQSGLWNGNNFEEIPEVNKNFLFYFTKNSSGDEVYFMYSTIYTYTRLVMDASGQLQFWIWYEPAEQWRMGWSTWRDGCDNPLKCGVYGICDSKNSPVCSCLPGFEPVSPGNWSTGNWEDGCHRKGRMQCGKGDKFKYLSNINMPFEAEEVSLSSNNIGDCKNRCLTNCSCIGYSDQYPGWPRYDDSWCQIWTETLQHRDTYFFYLPPVDLYLHIGSSESSVLCQNCGNRKVPYPLSTEEGCGDPAYRSFSCDNSTGQLYFKLPNVSYQITSINPGTRTFFIKPELTAICSKANSPSHDVNLNNSQPFYVTNKTTILLFNCKSPLPISLNCNPSSPCYEYTSGDRATPCLDSTKCCSYTSGGFPSTVHSVGVLNTTCSSYTSIVDVNVFPASSWEIELEIGWEPFRLPECNSMKDCELWPNTTCMPDGSVGRRCVCDANFQWDLKREQCISSQQSTVGDDNRNGRNLNKSKPSLVVVVLPVVMGSALLVTIIYCLWRMRIMKKGNKERILNVSLSHLRGRDMLDINNFGEHGKKGLDMPFVPFDIIAAATENFSDSNKLGQGGFGPVYKGKIFEGKEIAVKRLSKSSGQVHAEQKFGRLPLCGYMSLEYALEGAFSMKSDVFSFGVVLLEIISGKITGFYTSKQSLNLPGHVKNQQNTFAYFSTKRRNSGSSNRALSVGSCNSPSFSPSFLPLITFSPFSSTLIKVEMRQVPSPQNTPRKRNTT</sequence>
<proteinExistence type="predicted"/>
<dbReference type="InterPro" id="IPR025287">
    <property type="entry name" value="WAK_GUB"/>
</dbReference>
<gene>
    <name evidence="13" type="ORF">CKAN_01383700</name>
</gene>
<dbReference type="CDD" id="cd00028">
    <property type="entry name" value="B_lectin"/>
    <property type="match status" value="1"/>
</dbReference>
<evidence type="ECO:0000256" key="10">
    <source>
        <dbReference type="SAM" id="Phobius"/>
    </source>
</evidence>
<keyword evidence="13" id="KW-0430">Lectin</keyword>
<dbReference type="OrthoDB" id="1741851at2759"/>
<dbReference type="PROSITE" id="PS50948">
    <property type="entry name" value="PAN"/>
    <property type="match status" value="1"/>
</dbReference>
<dbReference type="SUPFAM" id="SSF51110">
    <property type="entry name" value="alpha-D-mannose-specific plant lectins"/>
    <property type="match status" value="1"/>
</dbReference>
<dbReference type="PROSITE" id="PS50927">
    <property type="entry name" value="BULB_LECTIN"/>
    <property type="match status" value="1"/>
</dbReference>
<dbReference type="GO" id="GO:0030246">
    <property type="term" value="F:carbohydrate binding"/>
    <property type="evidence" value="ECO:0007669"/>
    <property type="project" value="UniProtKB-KW"/>
</dbReference>
<dbReference type="PIRSF" id="PIRSF000641">
    <property type="entry name" value="SRK"/>
    <property type="match status" value="1"/>
</dbReference>
<keyword evidence="10" id="KW-0472">Membrane</keyword>
<protein>
    <submittedName>
        <fullName evidence="13">Putative G-type lectin S-receptor-like serine/threonine-protein kinase</fullName>
    </submittedName>
</protein>
<dbReference type="GO" id="GO:0005524">
    <property type="term" value="F:ATP binding"/>
    <property type="evidence" value="ECO:0007669"/>
    <property type="project" value="UniProtKB-KW"/>
</dbReference>
<evidence type="ECO:0000313" key="14">
    <source>
        <dbReference type="Proteomes" id="UP000283530"/>
    </source>
</evidence>
<keyword evidence="8" id="KW-1015">Disulfide bond</keyword>
<keyword evidence="6 13" id="KW-0418">Kinase</keyword>
<dbReference type="Pfam" id="PF00954">
    <property type="entry name" value="S_locus_glycop"/>
    <property type="match status" value="1"/>
</dbReference>
<keyword evidence="4" id="KW-0732">Signal</keyword>
<keyword evidence="10" id="KW-1133">Transmembrane helix</keyword>
<evidence type="ECO:0000256" key="6">
    <source>
        <dbReference type="ARBA" id="ARBA00022777"/>
    </source>
</evidence>
<evidence type="ECO:0000256" key="4">
    <source>
        <dbReference type="ARBA" id="ARBA00022729"/>
    </source>
</evidence>
<feature type="transmembrane region" description="Helical" evidence="10">
    <location>
        <begin position="685"/>
        <end position="707"/>
    </location>
</feature>
<evidence type="ECO:0000256" key="7">
    <source>
        <dbReference type="ARBA" id="ARBA00022840"/>
    </source>
</evidence>
<evidence type="ECO:0000259" key="12">
    <source>
        <dbReference type="PROSITE" id="PS50948"/>
    </source>
</evidence>
<comment type="caution">
    <text evidence="13">The sequence shown here is derived from an EMBL/GenBank/DDBJ whole genome shotgun (WGS) entry which is preliminary data.</text>
</comment>
<evidence type="ECO:0000256" key="9">
    <source>
        <dbReference type="ARBA" id="ARBA00023180"/>
    </source>
</evidence>
<keyword evidence="9" id="KW-0325">Glycoprotein</keyword>
<keyword evidence="3" id="KW-0808">Transferase</keyword>
<feature type="domain" description="Apple" evidence="12">
    <location>
        <begin position="341"/>
        <end position="427"/>
    </location>
</feature>
<dbReference type="STRING" id="337451.A0A443P2M2"/>
<keyword evidence="5" id="KW-0547">Nucleotide-binding</keyword>
<dbReference type="SMART" id="SM00108">
    <property type="entry name" value="B_lectin"/>
    <property type="match status" value="1"/>
</dbReference>
<dbReference type="InterPro" id="IPR003609">
    <property type="entry name" value="Pan_app"/>
</dbReference>
<keyword evidence="2" id="KW-0723">Serine/threonine-protein kinase</keyword>
<dbReference type="InterPro" id="IPR000858">
    <property type="entry name" value="S_locus_glycoprot_dom"/>
</dbReference>
<dbReference type="Gene3D" id="1.10.510.10">
    <property type="entry name" value="Transferase(Phosphotransferase) domain 1"/>
    <property type="match status" value="1"/>
</dbReference>
<organism evidence="13 14">
    <name type="scientific">Cinnamomum micranthum f. kanehirae</name>
    <dbReference type="NCBI Taxonomy" id="337451"/>
    <lineage>
        <taxon>Eukaryota</taxon>
        <taxon>Viridiplantae</taxon>
        <taxon>Streptophyta</taxon>
        <taxon>Embryophyta</taxon>
        <taxon>Tracheophyta</taxon>
        <taxon>Spermatophyta</taxon>
        <taxon>Magnoliopsida</taxon>
        <taxon>Magnoliidae</taxon>
        <taxon>Laurales</taxon>
        <taxon>Lauraceae</taxon>
        <taxon>Cinnamomum</taxon>
    </lineage>
</organism>
<dbReference type="Proteomes" id="UP000283530">
    <property type="component" value="Unassembled WGS sequence"/>
</dbReference>
<comment type="subcellular location">
    <subcellularLocation>
        <location evidence="1">Membrane</location>
        <topology evidence="1">Single-pass membrane protein</topology>
    </subcellularLocation>
</comment>
<dbReference type="InterPro" id="IPR011009">
    <property type="entry name" value="Kinase-like_dom_sf"/>
</dbReference>
<keyword evidence="7" id="KW-0067">ATP-binding</keyword>
<dbReference type="InterPro" id="IPR001245">
    <property type="entry name" value="Ser-Thr/Tyr_kinase_cat_dom"/>
</dbReference>
<accession>A0A443P2M2</accession>
<evidence type="ECO:0000256" key="2">
    <source>
        <dbReference type="ARBA" id="ARBA00022527"/>
    </source>
</evidence>
<evidence type="ECO:0000256" key="3">
    <source>
        <dbReference type="ARBA" id="ARBA00022679"/>
    </source>
</evidence>
<dbReference type="GO" id="GO:0004674">
    <property type="term" value="F:protein serine/threonine kinase activity"/>
    <property type="evidence" value="ECO:0007669"/>
    <property type="project" value="UniProtKB-KW"/>
</dbReference>
<evidence type="ECO:0000256" key="5">
    <source>
        <dbReference type="ARBA" id="ARBA00022741"/>
    </source>
</evidence>
<dbReference type="Gene3D" id="2.90.10.10">
    <property type="entry name" value="Bulb-type lectin domain"/>
    <property type="match status" value="1"/>
</dbReference>
<dbReference type="AlphaFoldDB" id="A0A443P2M2"/>
<keyword evidence="14" id="KW-1185">Reference proteome</keyword>
<dbReference type="Pfam" id="PF07714">
    <property type="entry name" value="PK_Tyr_Ser-Thr"/>
    <property type="match status" value="1"/>
</dbReference>
<name>A0A443P2M2_9MAGN</name>
<keyword evidence="13" id="KW-0675">Receptor</keyword>
<dbReference type="InterPro" id="IPR024171">
    <property type="entry name" value="SRK-like_kinase"/>
</dbReference>
<evidence type="ECO:0000313" key="13">
    <source>
        <dbReference type="EMBL" id="RWR84997.1"/>
    </source>
</evidence>
<feature type="domain" description="Bulb-type lectin" evidence="11">
    <location>
        <begin position="30"/>
        <end position="153"/>
    </location>
</feature>
<evidence type="ECO:0000256" key="1">
    <source>
        <dbReference type="ARBA" id="ARBA00004167"/>
    </source>
</evidence>
<dbReference type="PANTHER" id="PTHR32444">
    <property type="entry name" value="BULB-TYPE LECTIN DOMAIN-CONTAINING PROTEIN"/>
    <property type="match status" value="1"/>
</dbReference>
<keyword evidence="10" id="KW-0812">Transmembrane</keyword>
<dbReference type="InterPro" id="IPR001480">
    <property type="entry name" value="Bulb-type_lectin_dom"/>
</dbReference>
<dbReference type="PANTHER" id="PTHR32444:SF247">
    <property type="entry name" value="OS01G0958200 PROTEIN"/>
    <property type="match status" value="1"/>
</dbReference>
<dbReference type="EMBL" id="QPKB01000005">
    <property type="protein sequence ID" value="RWR84997.1"/>
    <property type="molecule type" value="Genomic_DNA"/>
</dbReference>